<dbReference type="GO" id="GO:0070062">
    <property type="term" value="C:extracellular exosome"/>
    <property type="evidence" value="ECO:0007669"/>
    <property type="project" value="TreeGrafter"/>
</dbReference>
<dbReference type="EMBL" id="JADDUC020000005">
    <property type="protein sequence ID" value="KAI1239195.1"/>
    <property type="molecule type" value="Genomic_DNA"/>
</dbReference>
<reference evidence="18 19" key="2">
    <citation type="journal article" date="2021" name="J. Hered.">
        <title>Feather Gene Expression Elucidates the Developmental Basis of Plumage Iridescence in African Starlings.</title>
        <authorList>
            <person name="Rubenstein D.R."/>
            <person name="Corvelo A."/>
            <person name="MacManes M.D."/>
            <person name="Maia R."/>
            <person name="Narzisi G."/>
            <person name="Rousaki A."/>
            <person name="Vandenabeele P."/>
            <person name="Shawkey M.D."/>
            <person name="Solomon J."/>
        </authorList>
    </citation>
    <scope>NUCLEOTIDE SEQUENCE [LARGE SCALE GENOMIC DNA]</scope>
    <source>
        <strain evidence="18">SS15</strain>
    </source>
</reference>
<dbReference type="EMBL" id="JADDUC010000060">
    <property type="protein sequence ID" value="KAG0120661.1"/>
    <property type="molecule type" value="Genomic_DNA"/>
</dbReference>
<dbReference type="AlphaFoldDB" id="A0A835TVQ4"/>
<dbReference type="GO" id="GO:0019825">
    <property type="term" value="F:oxygen binding"/>
    <property type="evidence" value="ECO:0007669"/>
    <property type="project" value="InterPro"/>
</dbReference>
<dbReference type="PROSITE" id="PS01033">
    <property type="entry name" value="GLOBIN"/>
    <property type="match status" value="1"/>
</dbReference>
<keyword evidence="3" id="KW-0963">Cytoplasm</keyword>
<evidence type="ECO:0000313" key="19">
    <source>
        <dbReference type="Proteomes" id="UP000618051"/>
    </source>
</evidence>
<dbReference type="InterPro" id="IPR000971">
    <property type="entry name" value="Globin"/>
</dbReference>
<feature type="domain" description="Globin" evidence="16">
    <location>
        <begin position="39"/>
        <end position="188"/>
    </location>
</feature>
<evidence type="ECO:0000256" key="3">
    <source>
        <dbReference type="ARBA" id="ARBA00022490"/>
    </source>
</evidence>
<dbReference type="Gene3D" id="6.10.140.2100">
    <property type="match status" value="1"/>
</dbReference>
<evidence type="ECO:0000256" key="2">
    <source>
        <dbReference type="ARBA" id="ARBA00022448"/>
    </source>
</evidence>
<dbReference type="InterPro" id="IPR002335">
    <property type="entry name" value="Myoglobin"/>
</dbReference>
<evidence type="ECO:0000256" key="12">
    <source>
        <dbReference type="ARBA" id="ARBA00044553"/>
    </source>
</evidence>
<dbReference type="CDD" id="cd08926">
    <property type="entry name" value="Mb"/>
    <property type="match status" value="1"/>
</dbReference>
<dbReference type="PANTHER" id="PTHR47132">
    <property type="entry name" value="MYOGLOBIN"/>
    <property type="match status" value="1"/>
</dbReference>
<reference evidence="17" key="1">
    <citation type="submission" date="2020-10" db="EMBL/GenBank/DDBJ databases">
        <title>Feather gene expression reveals the developmental basis of iridescence in African starlings.</title>
        <authorList>
            <person name="Rubenstein D.R."/>
        </authorList>
    </citation>
    <scope>NUCLEOTIDE SEQUENCE</scope>
    <source>
        <strain evidence="17">SS15</strain>
        <tissue evidence="17">Liver</tissue>
    </source>
</reference>
<evidence type="ECO:0000259" key="16">
    <source>
        <dbReference type="PROSITE" id="PS01033"/>
    </source>
</evidence>
<keyword evidence="2 15" id="KW-0813">Transport</keyword>
<dbReference type="Proteomes" id="UP000618051">
    <property type="component" value="Unassembled WGS sequence"/>
</dbReference>
<dbReference type="GO" id="GO:0016491">
    <property type="term" value="F:oxidoreductase activity"/>
    <property type="evidence" value="ECO:0007669"/>
    <property type="project" value="UniProtKB-KW"/>
</dbReference>
<gene>
    <name evidence="18" type="ORF">IHE44_0012308</name>
    <name evidence="17" type="ORF">IHE44_012176</name>
</gene>
<dbReference type="OrthoDB" id="6344802at2759"/>
<evidence type="ECO:0000256" key="15">
    <source>
        <dbReference type="RuleBase" id="RU000356"/>
    </source>
</evidence>
<dbReference type="GO" id="GO:0046872">
    <property type="term" value="F:metal ion binding"/>
    <property type="evidence" value="ECO:0007669"/>
    <property type="project" value="UniProtKB-KW"/>
</dbReference>
<dbReference type="Pfam" id="PF00042">
    <property type="entry name" value="Globin"/>
    <property type="match status" value="1"/>
</dbReference>
<evidence type="ECO:0000256" key="4">
    <source>
        <dbReference type="ARBA" id="ARBA00022617"/>
    </source>
</evidence>
<evidence type="ECO:0000256" key="13">
    <source>
        <dbReference type="ARBA" id="ARBA00048118"/>
    </source>
</evidence>
<keyword evidence="7" id="KW-0560">Oxidoreductase</keyword>
<keyword evidence="8" id="KW-0408">Iron</keyword>
<name>A0A835TVQ4_9PASS</name>
<proteinExistence type="inferred from homology"/>
<dbReference type="PRINTS" id="PR00613">
    <property type="entry name" value="MYOGLOBIN"/>
</dbReference>
<reference evidence="18" key="3">
    <citation type="submission" date="2022-01" db="EMBL/GenBank/DDBJ databases">
        <authorList>
            <person name="Rubenstein D.R."/>
        </authorList>
    </citation>
    <scope>NUCLEOTIDE SEQUENCE</scope>
    <source>
        <strain evidence="18">SS15</strain>
        <tissue evidence="18">Liver</tissue>
    </source>
</reference>
<sequence length="278" mass="31285">MQRQVHSSGQQYWLGSVIRLCSDCSHPQKGPVTPLVCQAITSPDREEWQQVLTVWGKVESDLAGHGHQVLMRLFQDHPETLDRFEKFKGLKTPDAMKGSEDLKKHGVTVLTQLGKILKAKGNHEAELKPLAQTHATKHKIPVKYLEFISEVIIKVIAEKHAADFGADAQAAMKKALELFRNDMASKYKEFGFQGSQPHDGMWIVWLPASLLQHVRTNCSQGIQGGYTALLVAQLCILKDVMAKSMWYDCQQWSPVNSSKLILISATRHRTSQLLKHEV</sequence>
<evidence type="ECO:0000256" key="10">
    <source>
        <dbReference type="ARBA" id="ARBA00044498"/>
    </source>
</evidence>
<comment type="catalytic activity">
    <reaction evidence="13">
        <text>Fe(III)-heme b-[protein] + nitric oxide + H2O = Fe(II)-heme b-[protein] + nitrite + 2 H(+)</text>
        <dbReference type="Rhea" id="RHEA:77711"/>
        <dbReference type="Rhea" id="RHEA-COMP:18975"/>
        <dbReference type="Rhea" id="RHEA-COMP:18976"/>
        <dbReference type="ChEBI" id="CHEBI:15377"/>
        <dbReference type="ChEBI" id="CHEBI:15378"/>
        <dbReference type="ChEBI" id="CHEBI:16301"/>
        <dbReference type="ChEBI" id="CHEBI:16480"/>
        <dbReference type="ChEBI" id="CHEBI:55376"/>
        <dbReference type="ChEBI" id="CHEBI:60344"/>
    </reaction>
    <physiologicalReaction direction="right-to-left" evidence="13">
        <dbReference type="Rhea" id="RHEA:77713"/>
    </physiologicalReaction>
</comment>
<evidence type="ECO:0000256" key="14">
    <source>
        <dbReference type="ARBA" id="ARBA00049931"/>
    </source>
</evidence>
<accession>A0A835TVQ4</accession>
<keyword evidence="4 15" id="KW-0349">Heme</keyword>
<evidence type="ECO:0000256" key="5">
    <source>
        <dbReference type="ARBA" id="ARBA00022621"/>
    </source>
</evidence>
<organism evidence="17">
    <name type="scientific">Lamprotornis superbus</name>
    <dbReference type="NCBI Taxonomy" id="245042"/>
    <lineage>
        <taxon>Eukaryota</taxon>
        <taxon>Metazoa</taxon>
        <taxon>Chordata</taxon>
        <taxon>Craniata</taxon>
        <taxon>Vertebrata</taxon>
        <taxon>Euteleostomi</taxon>
        <taxon>Archelosauria</taxon>
        <taxon>Archosauria</taxon>
        <taxon>Dinosauria</taxon>
        <taxon>Saurischia</taxon>
        <taxon>Theropoda</taxon>
        <taxon>Coelurosauria</taxon>
        <taxon>Aves</taxon>
        <taxon>Neognathae</taxon>
        <taxon>Neoaves</taxon>
        <taxon>Telluraves</taxon>
        <taxon>Australaves</taxon>
        <taxon>Passeriformes</taxon>
        <taxon>Sturnidae</taxon>
        <taxon>Lamprotornis</taxon>
    </lineage>
</organism>
<keyword evidence="6" id="KW-0479">Metal-binding</keyword>
<comment type="subcellular location">
    <subcellularLocation>
        <location evidence="10">Cytoplasm</location>
        <location evidence="10">Sarcoplasm</location>
    </subcellularLocation>
</comment>
<evidence type="ECO:0000256" key="9">
    <source>
        <dbReference type="ARBA" id="ARBA00023179"/>
    </source>
</evidence>
<evidence type="ECO:0000313" key="18">
    <source>
        <dbReference type="EMBL" id="KAI1239195.1"/>
    </source>
</evidence>
<dbReference type="InterPro" id="IPR009050">
    <property type="entry name" value="Globin-like_sf"/>
</dbReference>
<protein>
    <recommendedName>
        <fullName evidence="11">Nitrite reductase MB</fullName>
    </recommendedName>
    <alternativeName>
        <fullName evidence="12">Pseudoperoxidase MB</fullName>
    </alternativeName>
</protein>
<evidence type="ECO:0000256" key="11">
    <source>
        <dbReference type="ARBA" id="ARBA00044552"/>
    </source>
</evidence>
<evidence type="ECO:0000313" key="17">
    <source>
        <dbReference type="EMBL" id="KAG0120661.1"/>
    </source>
</evidence>
<comment type="catalytic activity">
    <reaction evidence="14">
        <text>H2O2 + AH2 = A + 2 H2O</text>
        <dbReference type="Rhea" id="RHEA:30275"/>
        <dbReference type="ChEBI" id="CHEBI:13193"/>
        <dbReference type="ChEBI" id="CHEBI:15377"/>
        <dbReference type="ChEBI" id="CHEBI:16240"/>
        <dbReference type="ChEBI" id="CHEBI:17499"/>
    </reaction>
</comment>
<keyword evidence="5 15" id="KW-0561">Oxygen transport</keyword>
<evidence type="ECO:0000256" key="8">
    <source>
        <dbReference type="ARBA" id="ARBA00023004"/>
    </source>
</evidence>
<dbReference type="GO" id="GO:0005344">
    <property type="term" value="F:oxygen carrier activity"/>
    <property type="evidence" value="ECO:0007669"/>
    <property type="project" value="UniProtKB-KW"/>
</dbReference>
<dbReference type="GO" id="GO:0016528">
    <property type="term" value="C:sarcoplasm"/>
    <property type="evidence" value="ECO:0007669"/>
    <property type="project" value="UniProtKB-SubCell"/>
</dbReference>
<keyword evidence="9" id="KW-0514">Muscle protein</keyword>
<dbReference type="Gene3D" id="6.10.140.2110">
    <property type="match status" value="1"/>
</dbReference>
<dbReference type="SUPFAM" id="SSF46458">
    <property type="entry name" value="Globin-like"/>
    <property type="match status" value="1"/>
</dbReference>
<dbReference type="GO" id="GO:0020037">
    <property type="term" value="F:heme binding"/>
    <property type="evidence" value="ECO:0007669"/>
    <property type="project" value="InterPro"/>
</dbReference>
<keyword evidence="19" id="KW-1185">Reference proteome</keyword>
<comment type="caution">
    <text evidence="17">The sequence shown here is derived from an EMBL/GenBank/DDBJ whole genome shotgun (WGS) entry which is preliminary data.</text>
</comment>
<dbReference type="PANTHER" id="PTHR47132:SF1">
    <property type="entry name" value="MYOGLOBIN"/>
    <property type="match status" value="1"/>
</dbReference>
<evidence type="ECO:0000256" key="6">
    <source>
        <dbReference type="ARBA" id="ARBA00022723"/>
    </source>
</evidence>
<evidence type="ECO:0000256" key="1">
    <source>
        <dbReference type="ARBA" id="ARBA00008705"/>
    </source>
</evidence>
<comment type="similarity">
    <text evidence="1 15">Belongs to the globin family.</text>
</comment>
<evidence type="ECO:0000256" key="7">
    <source>
        <dbReference type="ARBA" id="ARBA00023002"/>
    </source>
</evidence>